<reference evidence="2 3" key="1">
    <citation type="journal article" date="2019" name="Int. J. Syst. Evol. Microbiol.">
        <title>The Global Catalogue of Microorganisms (GCM) 10K type strain sequencing project: providing services to taxonomists for standard genome sequencing and annotation.</title>
        <authorList>
            <consortium name="The Broad Institute Genomics Platform"/>
            <consortium name="The Broad Institute Genome Sequencing Center for Infectious Disease"/>
            <person name="Wu L."/>
            <person name="Ma J."/>
        </authorList>
    </citation>
    <scope>NUCLEOTIDE SEQUENCE [LARGE SCALE GENOMIC DNA]</scope>
    <source>
        <strain evidence="2 3">IBRC-M 10256</strain>
    </source>
</reference>
<evidence type="ECO:0000256" key="1">
    <source>
        <dbReference type="SAM" id="MobiDB-lite"/>
    </source>
</evidence>
<dbReference type="EMBL" id="JBHSAQ010000001">
    <property type="protein sequence ID" value="MFC3956991.1"/>
    <property type="molecule type" value="Genomic_DNA"/>
</dbReference>
<dbReference type="RefSeq" id="WP_256532076.1">
    <property type="nucleotide sequence ID" value="NZ_CP101824.1"/>
</dbReference>
<comment type="caution">
    <text evidence="2">The sequence shown here is derived from an EMBL/GenBank/DDBJ whole genome shotgun (WGS) entry which is preliminary data.</text>
</comment>
<keyword evidence="3" id="KW-1185">Reference proteome</keyword>
<evidence type="ECO:0008006" key="4">
    <source>
        <dbReference type="Google" id="ProtNLM"/>
    </source>
</evidence>
<dbReference type="GeneID" id="73904846"/>
<gene>
    <name evidence="2" type="ORF">ACFOUR_01205</name>
</gene>
<organism evidence="2 3">
    <name type="scientific">Halovivax cerinus</name>
    <dbReference type="NCBI Taxonomy" id="1487865"/>
    <lineage>
        <taxon>Archaea</taxon>
        <taxon>Methanobacteriati</taxon>
        <taxon>Methanobacteriota</taxon>
        <taxon>Stenosarchaea group</taxon>
        <taxon>Halobacteria</taxon>
        <taxon>Halobacteriales</taxon>
        <taxon>Natrialbaceae</taxon>
        <taxon>Halovivax</taxon>
    </lineage>
</organism>
<sequence>MAIEISTHTDPHGLRLFDSNEQRRLSLRTDREVEPQQVSSDLFCFPVDTACRIETTSLVLDQRYLANVHDRTGQAITMLEDDGSYDLTDALQFVGLDGPMKVYCRIDAPGTVEIGINSIRFSFDEPTSVEIGARSLHKRPTGRITTPPEPTELMRAVSQLTSALKTESPERSWPTLRGHPPLIELGTEFEVQTENEPLDTGVRIEVPADFEHPFVVAPLSFYLGAVVTEGSTPAIHTDSRTIHLGTDQPFEDDVARTLKHVFFLDCLVRTEGVYRYDLHERDQLESTLPWDLADLYDRSLSERLDAYLSVPYETIEPQVPRWPLTAHVPSTPESVELLPFVVNELGIVRPTGGTRDSIETSIPDATAARSAPTVSRSAIEATPASAGPDPLVRSASRSRRSPSEAPSTFPVVEPDVTDESIEHAWFGDLAPKHGSKATIEGYQNQLERKSRTQHIDILVVCNDARMLDEHDILDETYGTRDLLPFDVTSKFGVSTDELSALLADGGYDFLHYIGHATEAGLECTDGHLDVRTLESVDIGVFFLNACHSYEQGLALSRRGAFGGVATLGDIINEHAVESGASLARLLNLGFPLRGALEIVTEWTVLGDQYLIVGDGSTDIAQSDGGPPAVVSIDRSGTEAVLHFRSYPAKDFQIGSVTSPSLSSVEQLYLLPRQDITARVDDDSLENYLTWTETPVVIDGTLQWNVDLGLPAFLTE</sequence>
<dbReference type="Proteomes" id="UP001595846">
    <property type="component" value="Unassembled WGS sequence"/>
</dbReference>
<protein>
    <recommendedName>
        <fullName evidence="4">CHAT domain-containing protein</fullName>
    </recommendedName>
</protein>
<evidence type="ECO:0000313" key="2">
    <source>
        <dbReference type="EMBL" id="MFC3956991.1"/>
    </source>
</evidence>
<evidence type="ECO:0000313" key="3">
    <source>
        <dbReference type="Proteomes" id="UP001595846"/>
    </source>
</evidence>
<name>A0ABD5NJF6_9EURY</name>
<feature type="region of interest" description="Disordered" evidence="1">
    <location>
        <begin position="352"/>
        <end position="414"/>
    </location>
</feature>
<dbReference type="AlphaFoldDB" id="A0ABD5NJF6"/>
<accession>A0ABD5NJF6</accession>
<proteinExistence type="predicted"/>